<name>A0AAE1Z079_9LAMI</name>
<reference evidence="1" key="2">
    <citation type="journal article" date="2024" name="Plant">
        <title>Genomic evolution and insights into agronomic trait innovations of Sesamum species.</title>
        <authorList>
            <person name="Miao H."/>
            <person name="Wang L."/>
            <person name="Qu L."/>
            <person name="Liu H."/>
            <person name="Sun Y."/>
            <person name="Le M."/>
            <person name="Wang Q."/>
            <person name="Wei S."/>
            <person name="Zheng Y."/>
            <person name="Lin W."/>
            <person name="Duan Y."/>
            <person name="Cao H."/>
            <person name="Xiong S."/>
            <person name="Wang X."/>
            <person name="Wei L."/>
            <person name="Li C."/>
            <person name="Ma Q."/>
            <person name="Ju M."/>
            <person name="Zhao R."/>
            <person name="Li G."/>
            <person name="Mu C."/>
            <person name="Tian Q."/>
            <person name="Mei H."/>
            <person name="Zhang T."/>
            <person name="Gao T."/>
            <person name="Zhang H."/>
        </authorList>
    </citation>
    <scope>NUCLEOTIDE SEQUENCE</scope>
    <source>
        <strain evidence="1">3651</strain>
    </source>
</reference>
<evidence type="ECO:0000313" key="2">
    <source>
        <dbReference type="Proteomes" id="UP001293254"/>
    </source>
</evidence>
<protein>
    <submittedName>
        <fullName evidence="1">Uncharacterized protein</fullName>
    </submittedName>
</protein>
<keyword evidence="2" id="KW-1185">Reference proteome</keyword>
<dbReference type="Proteomes" id="UP001293254">
    <property type="component" value="Unassembled WGS sequence"/>
</dbReference>
<dbReference type="AlphaFoldDB" id="A0AAE1Z079"/>
<dbReference type="EMBL" id="JACGWO010000001">
    <property type="protein sequence ID" value="KAK4438946.1"/>
    <property type="molecule type" value="Genomic_DNA"/>
</dbReference>
<evidence type="ECO:0000313" key="1">
    <source>
        <dbReference type="EMBL" id="KAK4438946.1"/>
    </source>
</evidence>
<comment type="caution">
    <text evidence="1">The sequence shown here is derived from an EMBL/GenBank/DDBJ whole genome shotgun (WGS) entry which is preliminary data.</text>
</comment>
<proteinExistence type="predicted"/>
<sequence length="185" mass="21058">MGDEDRVLRRMNRALRLMEDEEDGGIIADGLWKADADNIGLLLVRRVLPQQTYNFEGHYVSIWSMILLVRGMEFKQLLEGRPAALFRVVNKGILPKRVDKREWEKRTDEGLGHTEHMVVQGQQQWGPLSFTETLGKAQCECIRGGLQPIDTTTLTEAVLIMIPLRFTTTGARGRQGSTKRGRRAR</sequence>
<reference evidence="1" key="1">
    <citation type="submission" date="2020-06" db="EMBL/GenBank/DDBJ databases">
        <authorList>
            <person name="Li T."/>
            <person name="Hu X."/>
            <person name="Zhang T."/>
            <person name="Song X."/>
            <person name="Zhang H."/>
            <person name="Dai N."/>
            <person name="Sheng W."/>
            <person name="Hou X."/>
            <person name="Wei L."/>
        </authorList>
    </citation>
    <scope>NUCLEOTIDE SEQUENCE</scope>
    <source>
        <strain evidence="1">3651</strain>
        <tissue evidence="1">Leaf</tissue>
    </source>
</reference>
<accession>A0AAE1Z079</accession>
<organism evidence="1 2">
    <name type="scientific">Sesamum alatum</name>
    <dbReference type="NCBI Taxonomy" id="300844"/>
    <lineage>
        <taxon>Eukaryota</taxon>
        <taxon>Viridiplantae</taxon>
        <taxon>Streptophyta</taxon>
        <taxon>Embryophyta</taxon>
        <taxon>Tracheophyta</taxon>
        <taxon>Spermatophyta</taxon>
        <taxon>Magnoliopsida</taxon>
        <taxon>eudicotyledons</taxon>
        <taxon>Gunneridae</taxon>
        <taxon>Pentapetalae</taxon>
        <taxon>asterids</taxon>
        <taxon>lamiids</taxon>
        <taxon>Lamiales</taxon>
        <taxon>Pedaliaceae</taxon>
        <taxon>Sesamum</taxon>
    </lineage>
</organism>
<gene>
    <name evidence="1" type="ORF">Salat_0229200</name>
</gene>